<comment type="caution">
    <text evidence="1">The sequence shown here is derived from an EMBL/GenBank/DDBJ whole genome shotgun (WGS) entry which is preliminary data.</text>
</comment>
<evidence type="ECO:0000313" key="2">
    <source>
        <dbReference type="Proteomes" id="UP000323142"/>
    </source>
</evidence>
<name>A0A5B2VDW2_9HYPH</name>
<dbReference type="EMBL" id="VUOA01000018">
    <property type="protein sequence ID" value="KAA2237713.1"/>
    <property type="molecule type" value="Genomic_DNA"/>
</dbReference>
<dbReference type="AlphaFoldDB" id="A0A5B2VDW2"/>
<reference evidence="1 2" key="2">
    <citation type="submission" date="2019-09" db="EMBL/GenBank/DDBJ databases">
        <authorList>
            <person name="Jin C."/>
        </authorList>
    </citation>
    <scope>NUCLEOTIDE SEQUENCE [LARGE SCALE GENOMIC DNA]</scope>
    <source>
        <strain evidence="1 2">BN140002</strain>
    </source>
</reference>
<dbReference type="OrthoDB" id="8237486at2"/>
<reference evidence="1 2" key="1">
    <citation type="submission" date="2019-09" db="EMBL/GenBank/DDBJ databases">
        <title>Salinarimonas rosea gen. nov., sp. nov., a new member of the a-2 subgroup of the Proteobacteria.</title>
        <authorList>
            <person name="Liu J."/>
        </authorList>
    </citation>
    <scope>NUCLEOTIDE SEQUENCE [LARGE SCALE GENOMIC DNA]</scope>
    <source>
        <strain evidence="1 2">BN140002</strain>
    </source>
</reference>
<proteinExistence type="predicted"/>
<dbReference type="Proteomes" id="UP000323142">
    <property type="component" value="Unassembled WGS sequence"/>
</dbReference>
<sequence>MVILTAHSRRRFPAEVLVADHGACSFSRFGATLVLPQDVFRIVVALAAAAPALVSYDEIIDAVYADCPDGGPLAPRANLKRWLKRWRDPLVILGIEIATVFGRGLVCTVSSSAPDKAWTDWRAAA</sequence>
<accession>A0A5B2VDW2</accession>
<keyword evidence="2" id="KW-1185">Reference proteome</keyword>
<organism evidence="1 2">
    <name type="scientific">Salinarimonas soli</name>
    <dbReference type="NCBI Taxonomy" id="1638099"/>
    <lineage>
        <taxon>Bacteria</taxon>
        <taxon>Pseudomonadati</taxon>
        <taxon>Pseudomonadota</taxon>
        <taxon>Alphaproteobacteria</taxon>
        <taxon>Hyphomicrobiales</taxon>
        <taxon>Salinarimonadaceae</taxon>
        <taxon>Salinarimonas</taxon>
    </lineage>
</organism>
<protein>
    <recommendedName>
        <fullName evidence="3">OmpR/PhoB-type domain-containing protein</fullName>
    </recommendedName>
</protein>
<evidence type="ECO:0008006" key="3">
    <source>
        <dbReference type="Google" id="ProtNLM"/>
    </source>
</evidence>
<evidence type="ECO:0000313" key="1">
    <source>
        <dbReference type="EMBL" id="KAA2237713.1"/>
    </source>
</evidence>
<gene>
    <name evidence="1" type="ORF">F0L46_08525</name>
</gene>
<dbReference type="RefSeq" id="WP_149816668.1">
    <property type="nucleotide sequence ID" value="NZ_VUOA01000018.1"/>
</dbReference>